<reference evidence="2 3" key="1">
    <citation type="submission" date="2024-08" db="EMBL/GenBank/DDBJ databases">
        <title>Gnathostoma spinigerum genome.</title>
        <authorList>
            <person name="Gonzalez-Bertolin B."/>
            <person name="Monzon S."/>
            <person name="Zaballos A."/>
            <person name="Jimenez P."/>
            <person name="Dekumyoy P."/>
            <person name="Varona S."/>
            <person name="Cuesta I."/>
            <person name="Sumanam S."/>
            <person name="Adisakwattana P."/>
            <person name="Gasser R.B."/>
            <person name="Hernandez-Gonzalez A."/>
            <person name="Young N.D."/>
            <person name="Perteguer M.J."/>
        </authorList>
    </citation>
    <scope>NUCLEOTIDE SEQUENCE [LARGE SCALE GENOMIC DNA]</scope>
    <source>
        <strain evidence="2">AL3</strain>
        <tissue evidence="2">Liver</tissue>
    </source>
</reference>
<keyword evidence="3" id="KW-1185">Reference proteome</keyword>
<proteinExistence type="predicted"/>
<dbReference type="InterPro" id="IPR056742">
    <property type="entry name" value="BLTP1_C"/>
</dbReference>
<dbReference type="AlphaFoldDB" id="A0ABD6EIS0"/>
<organism evidence="2 3">
    <name type="scientific">Gnathostoma spinigerum</name>
    <dbReference type="NCBI Taxonomy" id="75299"/>
    <lineage>
        <taxon>Eukaryota</taxon>
        <taxon>Metazoa</taxon>
        <taxon>Ecdysozoa</taxon>
        <taxon>Nematoda</taxon>
        <taxon>Chromadorea</taxon>
        <taxon>Rhabditida</taxon>
        <taxon>Spirurina</taxon>
        <taxon>Gnathostomatomorpha</taxon>
        <taxon>Gnathostomatoidea</taxon>
        <taxon>Gnathostomatidae</taxon>
        <taxon>Gnathostoma</taxon>
    </lineage>
</organism>
<name>A0ABD6EIS0_9BILA</name>
<protein>
    <recommendedName>
        <fullName evidence="1">Bridge-like lipid transfer protein family member 1 C-terminal domain-containing protein</fullName>
    </recommendedName>
</protein>
<evidence type="ECO:0000259" key="1">
    <source>
        <dbReference type="Pfam" id="PF25040"/>
    </source>
</evidence>
<dbReference type="PANTHER" id="PTHR31640">
    <property type="entry name" value="TRANSMEMBRANE PROTEIN KIAA1109"/>
    <property type="match status" value="1"/>
</dbReference>
<dbReference type="Proteomes" id="UP001608902">
    <property type="component" value="Unassembled WGS sequence"/>
</dbReference>
<evidence type="ECO:0000313" key="3">
    <source>
        <dbReference type="Proteomes" id="UP001608902"/>
    </source>
</evidence>
<sequence>MVRQNSSIAAYLDHVIGDALKQLGLHPLSPCQPTANHSVLKLFQFPALDAVLTSLQQQETDISESQLLVPEVKSSFVCEFHNAVCVQTDFSAQVSFLPELIKTYIKNQNGNKETKENDENYDYRKYICETWSVDPNIRFIDRFRWNPPVIDEILRILQIFDHRRTIPKALQRGMLDPCDAILARIVLAILYVAKKSCCGVSRSRKD</sequence>
<evidence type="ECO:0000313" key="2">
    <source>
        <dbReference type="EMBL" id="MFH4976562.1"/>
    </source>
</evidence>
<comment type="caution">
    <text evidence="2">The sequence shown here is derived from an EMBL/GenBank/DDBJ whole genome shotgun (WGS) entry which is preliminary data.</text>
</comment>
<dbReference type="Pfam" id="PF25040">
    <property type="entry name" value="BLTP1_C"/>
    <property type="match status" value="1"/>
</dbReference>
<dbReference type="PANTHER" id="PTHR31640:SF1">
    <property type="entry name" value="BRIDGE-LIKE LIPID TRANSFER PROTEIN FAMILY MEMBER 1"/>
    <property type="match status" value="1"/>
</dbReference>
<dbReference type="InterPro" id="IPR033616">
    <property type="entry name" value="BLTP1"/>
</dbReference>
<dbReference type="EMBL" id="JBGFUD010001637">
    <property type="protein sequence ID" value="MFH4976562.1"/>
    <property type="molecule type" value="Genomic_DNA"/>
</dbReference>
<gene>
    <name evidence="2" type="ORF">AB6A40_003271</name>
</gene>
<feature type="domain" description="Bridge-like lipid transfer protein family member 1 C-terminal" evidence="1">
    <location>
        <begin position="111"/>
        <end position="186"/>
    </location>
</feature>
<accession>A0ABD6EIS0</accession>